<evidence type="ECO:0000313" key="4">
    <source>
        <dbReference type="Proteomes" id="UP000054007"/>
    </source>
</evidence>
<sequence length="971" mass="104484">MASRSTGTRSNFHLRSRSRDTTLSGIADSTISFGVESLSQFPIPPPSVPTTPDSSRGAFRQQVTPRSHSRGDVSVPSSPFNSEFSPHDWHEGASSIYVDDAEDRLLSTSFITSLLREQPKSPTKRSSVGSDAYSGVSEMTYPPSASRFADANIPPVPPLSGPLSPHSAYSMSRQQTSRTRSSQAFPAIPESAASQDDISEVTSIAHDESGPTVIRSARAVSMHDATVSGIAPATIRSIPSTEFRRPAAPPEPAGRPPSRQSQRSTKSFAFSLLSKISERSRRIIPPWRKDLAKPLPPIPSIAINDSQQQEQQQQKKAEDALPLSHLILRATRLDKMLGRGHHPHDSTVASVRTIPDKSIRSSNLMMLNQDGGYSVAHDIHGPRHSKYSDHWQLSSDPNVDYHDDEKTPPSGSRISRKTKKLLIAAIVVVILVVAIGVGVGVSQSHKNDMPTCDEGLAGWKCNLNSTCVCTSSDTSRCNGLAQSIVDLTPTMNSLFQANYSLSGVYSAMWNLHGTSTGRDCSAQSNVADVSKVLAASDVANRTQWASAALLWNAVQSQDLDATTSLQAFIYSAPWSNIQGTDGPVADDDDKFLGSASGFNFNFAMQTISQDTVDYKDKGQPSNSQISRADDVASAALDRMYSVALAASTQRQTALQNYWTGAMGQRQSDLSVFISLISSSTILLPFDGETMDDVLASSPKAFPPPLSCYPNLSDDQVKQIDAIENGIFGLSNAPQQSRFDLSCYPDRPIYGVLDPLQLRLPFIRTEQGVALQAVKVNRDVGPRVVVRMGEVLSPLPGSSASSLVGNTPHLRDFGTLNNMDHVIYSWLTSMEVSLANAIASYILAYKTTPPEVSSLIVQKLDNVPTLEVAVFGSVLAEDIGGAVSSFATASGSLFFGSDEGSALRNFTIGVLQKQVVWAENSTSEQVAYDTTLDDDDFNSVWAAASDAVANNVTGVVNELVNSLASFGKMVSQ</sequence>
<feature type="compositionally biased region" description="Low complexity" evidence="1">
    <location>
        <begin position="172"/>
        <end position="183"/>
    </location>
</feature>
<evidence type="ECO:0000256" key="1">
    <source>
        <dbReference type="SAM" id="MobiDB-lite"/>
    </source>
</evidence>
<dbReference type="AlphaFoldDB" id="A0A0D7BTD4"/>
<dbReference type="EMBL" id="KN880440">
    <property type="protein sequence ID" value="KIY72866.1"/>
    <property type="molecule type" value="Genomic_DNA"/>
</dbReference>
<feature type="region of interest" description="Disordered" evidence="1">
    <location>
        <begin position="116"/>
        <end position="135"/>
    </location>
</feature>
<accession>A0A0D7BTD4</accession>
<dbReference type="STRING" id="1314674.A0A0D7BTD4"/>
<feature type="region of interest" description="Disordered" evidence="1">
    <location>
        <begin position="37"/>
        <end position="86"/>
    </location>
</feature>
<feature type="compositionally biased region" description="Polar residues" evidence="1">
    <location>
        <begin position="1"/>
        <end position="13"/>
    </location>
</feature>
<keyword evidence="2" id="KW-1133">Transmembrane helix</keyword>
<feature type="compositionally biased region" description="Polar residues" evidence="1">
    <location>
        <begin position="120"/>
        <end position="129"/>
    </location>
</feature>
<dbReference type="Proteomes" id="UP000054007">
    <property type="component" value="Unassembled WGS sequence"/>
</dbReference>
<feature type="region of interest" description="Disordered" evidence="1">
    <location>
        <begin position="161"/>
        <end position="196"/>
    </location>
</feature>
<protein>
    <submittedName>
        <fullName evidence="3">Uncharacterized protein</fullName>
    </submittedName>
</protein>
<keyword evidence="2" id="KW-0472">Membrane</keyword>
<reference evidence="3 4" key="1">
    <citation type="journal article" date="2015" name="Fungal Genet. Biol.">
        <title>Evolution of novel wood decay mechanisms in Agaricales revealed by the genome sequences of Fistulina hepatica and Cylindrobasidium torrendii.</title>
        <authorList>
            <person name="Floudas D."/>
            <person name="Held B.W."/>
            <person name="Riley R."/>
            <person name="Nagy L.G."/>
            <person name="Koehler G."/>
            <person name="Ransdell A.S."/>
            <person name="Younus H."/>
            <person name="Chow J."/>
            <person name="Chiniquy J."/>
            <person name="Lipzen A."/>
            <person name="Tritt A."/>
            <person name="Sun H."/>
            <person name="Haridas S."/>
            <person name="LaButti K."/>
            <person name="Ohm R.A."/>
            <person name="Kues U."/>
            <person name="Blanchette R.A."/>
            <person name="Grigoriev I.V."/>
            <person name="Minto R.E."/>
            <person name="Hibbett D.S."/>
        </authorList>
    </citation>
    <scope>NUCLEOTIDE SEQUENCE [LARGE SCALE GENOMIC DNA]</scope>
    <source>
        <strain evidence="3 4">FP15055 ss-10</strain>
    </source>
</reference>
<feature type="region of interest" description="Disordered" evidence="1">
    <location>
        <begin position="285"/>
        <end position="319"/>
    </location>
</feature>
<evidence type="ECO:0000256" key="2">
    <source>
        <dbReference type="SAM" id="Phobius"/>
    </source>
</evidence>
<gene>
    <name evidence="3" type="ORF">CYLTODRAFT_449604</name>
</gene>
<feature type="region of interest" description="Disordered" evidence="1">
    <location>
        <begin position="231"/>
        <end position="266"/>
    </location>
</feature>
<proteinExistence type="predicted"/>
<feature type="transmembrane region" description="Helical" evidence="2">
    <location>
        <begin position="421"/>
        <end position="441"/>
    </location>
</feature>
<feature type="compositionally biased region" description="Polar residues" evidence="1">
    <location>
        <begin position="75"/>
        <end position="84"/>
    </location>
</feature>
<keyword evidence="2" id="KW-0812">Transmembrane</keyword>
<keyword evidence="4" id="KW-1185">Reference proteome</keyword>
<dbReference type="OrthoDB" id="5595612at2759"/>
<evidence type="ECO:0000313" key="3">
    <source>
        <dbReference type="EMBL" id="KIY72866.1"/>
    </source>
</evidence>
<organism evidence="3 4">
    <name type="scientific">Cylindrobasidium torrendii FP15055 ss-10</name>
    <dbReference type="NCBI Taxonomy" id="1314674"/>
    <lineage>
        <taxon>Eukaryota</taxon>
        <taxon>Fungi</taxon>
        <taxon>Dikarya</taxon>
        <taxon>Basidiomycota</taxon>
        <taxon>Agaricomycotina</taxon>
        <taxon>Agaricomycetes</taxon>
        <taxon>Agaricomycetidae</taxon>
        <taxon>Agaricales</taxon>
        <taxon>Marasmiineae</taxon>
        <taxon>Physalacriaceae</taxon>
        <taxon>Cylindrobasidium</taxon>
    </lineage>
</organism>
<feature type="region of interest" description="Disordered" evidence="1">
    <location>
        <begin position="1"/>
        <end position="25"/>
    </location>
</feature>
<name>A0A0D7BTD4_9AGAR</name>